<feature type="non-terminal residue" evidence="1">
    <location>
        <position position="54"/>
    </location>
</feature>
<organism evidence="1 2">
    <name type="scientific">Parasponia andersonii</name>
    <name type="common">Sponia andersonii</name>
    <dbReference type="NCBI Taxonomy" id="3476"/>
    <lineage>
        <taxon>Eukaryota</taxon>
        <taxon>Viridiplantae</taxon>
        <taxon>Streptophyta</taxon>
        <taxon>Embryophyta</taxon>
        <taxon>Tracheophyta</taxon>
        <taxon>Spermatophyta</taxon>
        <taxon>Magnoliopsida</taxon>
        <taxon>eudicotyledons</taxon>
        <taxon>Gunneridae</taxon>
        <taxon>Pentapetalae</taxon>
        <taxon>rosids</taxon>
        <taxon>fabids</taxon>
        <taxon>Rosales</taxon>
        <taxon>Cannabaceae</taxon>
        <taxon>Parasponia</taxon>
    </lineage>
</organism>
<protein>
    <submittedName>
        <fullName evidence="1">Uncharacterized protein</fullName>
    </submittedName>
</protein>
<reference evidence="2" key="1">
    <citation type="submission" date="2016-06" db="EMBL/GenBank/DDBJ databases">
        <title>Parallel loss of symbiosis genes in relatives of nitrogen-fixing non-legume Parasponia.</title>
        <authorList>
            <person name="Van Velzen R."/>
            <person name="Holmer R."/>
            <person name="Bu F."/>
            <person name="Rutten L."/>
            <person name="Van Zeijl A."/>
            <person name="Liu W."/>
            <person name="Santuari L."/>
            <person name="Cao Q."/>
            <person name="Sharma T."/>
            <person name="Shen D."/>
            <person name="Roswanjaya Y."/>
            <person name="Wardhani T."/>
            <person name="Kalhor M.S."/>
            <person name="Jansen J."/>
            <person name="Van den Hoogen J."/>
            <person name="Gungor B."/>
            <person name="Hartog M."/>
            <person name="Hontelez J."/>
            <person name="Verver J."/>
            <person name="Yang W.-C."/>
            <person name="Schijlen E."/>
            <person name="Repin R."/>
            <person name="Schilthuizen M."/>
            <person name="Schranz E."/>
            <person name="Heidstra R."/>
            <person name="Miyata K."/>
            <person name="Fedorova E."/>
            <person name="Kohlen W."/>
            <person name="Bisseling T."/>
            <person name="Smit S."/>
            <person name="Geurts R."/>
        </authorList>
    </citation>
    <scope>NUCLEOTIDE SEQUENCE [LARGE SCALE GENOMIC DNA]</scope>
    <source>
        <strain evidence="2">cv. WU1-14</strain>
    </source>
</reference>
<dbReference type="EMBL" id="JXTB01000367">
    <property type="protein sequence ID" value="PON43620.1"/>
    <property type="molecule type" value="Genomic_DNA"/>
</dbReference>
<gene>
    <name evidence="1" type="ORF">PanWU01x14_272370</name>
</gene>
<keyword evidence="2" id="KW-1185">Reference proteome</keyword>
<dbReference type="AlphaFoldDB" id="A0A2P5B487"/>
<sequence length="54" mass="6150">MGIKRVARKASTAVKFESKAAKTRYEENIQNWPLSVEKGFVWDNSKPLGQPPFI</sequence>
<evidence type="ECO:0000313" key="1">
    <source>
        <dbReference type="EMBL" id="PON43620.1"/>
    </source>
</evidence>
<dbReference type="Proteomes" id="UP000237105">
    <property type="component" value="Unassembled WGS sequence"/>
</dbReference>
<accession>A0A2P5B487</accession>
<evidence type="ECO:0000313" key="2">
    <source>
        <dbReference type="Proteomes" id="UP000237105"/>
    </source>
</evidence>
<name>A0A2P5B487_PARAD</name>
<proteinExistence type="predicted"/>
<comment type="caution">
    <text evidence="1">The sequence shown here is derived from an EMBL/GenBank/DDBJ whole genome shotgun (WGS) entry which is preliminary data.</text>
</comment>